<feature type="transmembrane region" description="Helical" evidence="7">
    <location>
        <begin position="152"/>
        <end position="170"/>
    </location>
</feature>
<dbReference type="CDD" id="cd06581">
    <property type="entry name" value="TM_PBP1_LivM_like"/>
    <property type="match status" value="1"/>
</dbReference>
<comment type="subcellular location">
    <subcellularLocation>
        <location evidence="1">Cell membrane</location>
        <topology evidence="1">Multi-pass membrane protein</topology>
    </subcellularLocation>
</comment>
<evidence type="ECO:0000256" key="6">
    <source>
        <dbReference type="SAM" id="MobiDB-lite"/>
    </source>
</evidence>
<dbReference type="Proteomes" id="UP001569904">
    <property type="component" value="Unassembled WGS sequence"/>
</dbReference>
<dbReference type="EMBL" id="JAXCEH010000003">
    <property type="protein sequence ID" value="MFA1553359.1"/>
    <property type="molecule type" value="Genomic_DNA"/>
</dbReference>
<keyword evidence="4 7" id="KW-1133">Transmembrane helix</keyword>
<accession>A0ABV4QS66</accession>
<sequence>MTGNEAGGERLAVPPAPADGAAPAAGAARGRRPAITAALGGALGRQGSLTRLVLAGVLLAAALWALNGGPFLNLVGQACAVYAIASIGQSVLIGSAGQIALSGAAFMAIGAFVTGSLADTPLETFPVPLVVCAVAGWLVGLLSGLPGLRFRGLYLLLSSLALQFMVTALTKNYQSEYHPAGLVVPPLRIGSLDVSGGRSLYLVLIAVLAIVYLAVALTERTGVGLAWRSIRESEVAAAVSGIDVVRWKLYAFAASGAVTAVAGSLLAYLVGRADYATYDLNLSIALITMIYIGGVRSRLGALTGAVVITALPYVLQLRLSGWLTELGLSANWYTENQSIANAGLFSLLFLLVVLFEPEGIEGLLGKAERSLRRAFGGRRAAEGAAES</sequence>
<dbReference type="PANTHER" id="PTHR30482:SF10">
    <property type="entry name" value="HIGH-AFFINITY BRANCHED-CHAIN AMINO ACID TRANSPORT PROTEIN BRAE"/>
    <property type="match status" value="1"/>
</dbReference>
<keyword evidence="2" id="KW-1003">Cell membrane</keyword>
<evidence type="ECO:0000256" key="2">
    <source>
        <dbReference type="ARBA" id="ARBA00022475"/>
    </source>
</evidence>
<protein>
    <submittedName>
        <fullName evidence="8">Branched-chain amino acid ABC transporter permease</fullName>
    </submittedName>
</protein>
<feature type="transmembrane region" description="Helical" evidence="7">
    <location>
        <begin position="124"/>
        <end position="145"/>
    </location>
</feature>
<evidence type="ECO:0000256" key="5">
    <source>
        <dbReference type="ARBA" id="ARBA00023136"/>
    </source>
</evidence>
<feature type="transmembrane region" description="Helical" evidence="7">
    <location>
        <begin position="339"/>
        <end position="356"/>
    </location>
</feature>
<evidence type="ECO:0000256" key="1">
    <source>
        <dbReference type="ARBA" id="ARBA00004651"/>
    </source>
</evidence>
<feature type="transmembrane region" description="Helical" evidence="7">
    <location>
        <begin position="275"/>
        <end position="292"/>
    </location>
</feature>
<dbReference type="Pfam" id="PF02653">
    <property type="entry name" value="BPD_transp_2"/>
    <property type="match status" value="1"/>
</dbReference>
<evidence type="ECO:0000313" key="8">
    <source>
        <dbReference type="EMBL" id="MFA1553359.1"/>
    </source>
</evidence>
<dbReference type="InterPro" id="IPR001851">
    <property type="entry name" value="ABC_transp_permease"/>
</dbReference>
<feature type="transmembrane region" description="Helical" evidence="7">
    <location>
        <begin position="249"/>
        <end position="269"/>
    </location>
</feature>
<keyword evidence="3 7" id="KW-0812">Transmembrane</keyword>
<reference evidence="8 9" key="1">
    <citation type="submission" date="2023-11" db="EMBL/GenBank/DDBJ databases">
        <title>Actinomadura monticuli sp. nov., isolated from volcanic ash.</title>
        <authorList>
            <person name="Lee S.D."/>
            <person name="Yang H."/>
            <person name="Kim I.S."/>
        </authorList>
    </citation>
    <scope>NUCLEOTIDE SEQUENCE [LARGE SCALE GENOMIC DNA]</scope>
    <source>
        <strain evidence="8 9">DSM 45346</strain>
    </source>
</reference>
<evidence type="ECO:0000256" key="3">
    <source>
        <dbReference type="ARBA" id="ARBA00022692"/>
    </source>
</evidence>
<feature type="transmembrane region" description="Helical" evidence="7">
    <location>
        <begin position="200"/>
        <end position="218"/>
    </location>
</feature>
<keyword evidence="5 7" id="KW-0472">Membrane</keyword>
<comment type="caution">
    <text evidence="8">The sequence shown here is derived from an EMBL/GenBank/DDBJ whole genome shotgun (WGS) entry which is preliminary data.</text>
</comment>
<organism evidence="8 9">
    <name type="scientific">Actinomadura chokoriensis</name>
    <dbReference type="NCBI Taxonomy" id="454156"/>
    <lineage>
        <taxon>Bacteria</taxon>
        <taxon>Bacillati</taxon>
        <taxon>Actinomycetota</taxon>
        <taxon>Actinomycetes</taxon>
        <taxon>Streptosporangiales</taxon>
        <taxon>Thermomonosporaceae</taxon>
        <taxon>Actinomadura</taxon>
    </lineage>
</organism>
<proteinExistence type="predicted"/>
<feature type="compositionally biased region" description="Low complexity" evidence="6">
    <location>
        <begin position="18"/>
        <end position="27"/>
    </location>
</feature>
<evidence type="ECO:0000313" key="9">
    <source>
        <dbReference type="Proteomes" id="UP001569904"/>
    </source>
</evidence>
<evidence type="ECO:0000256" key="4">
    <source>
        <dbReference type="ARBA" id="ARBA00022989"/>
    </source>
</evidence>
<dbReference type="PANTHER" id="PTHR30482">
    <property type="entry name" value="HIGH-AFFINITY BRANCHED-CHAIN AMINO ACID TRANSPORT SYSTEM PERMEASE"/>
    <property type="match status" value="1"/>
</dbReference>
<name>A0ABV4QS66_9ACTN</name>
<feature type="transmembrane region" description="Helical" evidence="7">
    <location>
        <begin position="299"/>
        <end position="319"/>
    </location>
</feature>
<dbReference type="RefSeq" id="WP_371939755.1">
    <property type="nucleotide sequence ID" value="NZ_JAXCEH010000003.1"/>
</dbReference>
<dbReference type="InterPro" id="IPR043428">
    <property type="entry name" value="LivM-like"/>
</dbReference>
<keyword evidence="9" id="KW-1185">Reference proteome</keyword>
<feature type="region of interest" description="Disordered" evidence="6">
    <location>
        <begin position="1"/>
        <end position="27"/>
    </location>
</feature>
<feature type="transmembrane region" description="Helical" evidence="7">
    <location>
        <begin position="49"/>
        <end position="66"/>
    </location>
</feature>
<gene>
    <name evidence="8" type="ORF">SM436_06610</name>
</gene>
<evidence type="ECO:0000256" key="7">
    <source>
        <dbReference type="SAM" id="Phobius"/>
    </source>
</evidence>